<keyword evidence="3" id="KW-1185">Reference proteome</keyword>
<dbReference type="AlphaFoldDB" id="A0A0K0EIH9"/>
<feature type="transmembrane region" description="Helical" evidence="2">
    <location>
        <begin position="6"/>
        <end position="25"/>
    </location>
</feature>
<evidence type="ECO:0000256" key="1">
    <source>
        <dbReference type="SAM" id="MobiDB-lite"/>
    </source>
</evidence>
<feature type="compositionally biased region" description="Basic and acidic residues" evidence="1">
    <location>
        <begin position="162"/>
        <end position="171"/>
    </location>
</feature>
<accession>A0A0K0EIH9</accession>
<evidence type="ECO:0000313" key="3">
    <source>
        <dbReference type="Proteomes" id="UP000035681"/>
    </source>
</evidence>
<dbReference type="Proteomes" id="UP000035681">
    <property type="component" value="Unplaced"/>
</dbReference>
<reference evidence="4" key="1">
    <citation type="submission" date="2015-08" db="UniProtKB">
        <authorList>
            <consortium name="WormBaseParasite"/>
        </authorList>
    </citation>
    <scope>IDENTIFICATION</scope>
</reference>
<evidence type="ECO:0000313" key="4">
    <source>
        <dbReference type="WBParaSite" id="SSTP_0000928400.1"/>
    </source>
</evidence>
<proteinExistence type="predicted"/>
<feature type="region of interest" description="Disordered" evidence="1">
    <location>
        <begin position="147"/>
        <end position="197"/>
    </location>
</feature>
<feature type="compositionally biased region" description="Low complexity" evidence="1">
    <location>
        <begin position="148"/>
        <end position="161"/>
    </location>
</feature>
<sequence>MEHTYTYYLFYSILILFCNFVTLICTCNNKKKLFGDQNKKKLLKNDIIRKNTYKSRGGKKCYSQGICRKGSTQGKRTVTEKRLREPKTQYLTSDLKDPPTSLIKNKNTNDLLPLKITQETSFFSLISLQKGEKKSPDMDDVKTKKKIVNNSSNNVNNNGSKQNEKISNKDSKKLKKNNEMVNNSISKMKKDNVKESDKKLVSCQDYTTKNSTGSNDGIPLTHPLIETVDQLNKQLRNIKAENFKSDGSI</sequence>
<dbReference type="WBParaSite" id="SSTP_0000928400.1">
    <property type="protein sequence ID" value="SSTP_0000928400.1"/>
    <property type="gene ID" value="SSTP_0000928400"/>
</dbReference>
<keyword evidence="2" id="KW-1133">Transmembrane helix</keyword>
<feature type="compositionally biased region" description="Basic and acidic residues" evidence="1">
    <location>
        <begin position="188"/>
        <end position="197"/>
    </location>
</feature>
<keyword evidence="2" id="KW-0472">Membrane</keyword>
<organism evidence="4">
    <name type="scientific">Strongyloides stercoralis</name>
    <name type="common">Threadworm</name>
    <dbReference type="NCBI Taxonomy" id="6248"/>
    <lineage>
        <taxon>Eukaryota</taxon>
        <taxon>Metazoa</taxon>
        <taxon>Ecdysozoa</taxon>
        <taxon>Nematoda</taxon>
        <taxon>Chromadorea</taxon>
        <taxon>Rhabditida</taxon>
        <taxon>Tylenchina</taxon>
        <taxon>Panagrolaimomorpha</taxon>
        <taxon>Strongyloidoidea</taxon>
        <taxon>Strongyloididae</taxon>
        <taxon>Strongyloides</taxon>
    </lineage>
</organism>
<evidence type="ECO:0000313" key="5">
    <source>
        <dbReference type="WBParaSite" id="TCONS_00000986.p1"/>
    </source>
</evidence>
<name>A0A0K0EIH9_STRER</name>
<evidence type="ECO:0000256" key="2">
    <source>
        <dbReference type="SAM" id="Phobius"/>
    </source>
</evidence>
<protein>
    <submittedName>
        <fullName evidence="4 5">Uncharacterized protein</fullName>
    </submittedName>
</protein>
<dbReference type="WBParaSite" id="TCONS_00000986.p1">
    <property type="protein sequence ID" value="TCONS_00000986.p1"/>
    <property type="gene ID" value="XLOC_000934"/>
</dbReference>
<keyword evidence="2" id="KW-0812">Transmembrane</keyword>